<evidence type="ECO:0000313" key="2">
    <source>
        <dbReference type="Proteomes" id="UP000828941"/>
    </source>
</evidence>
<gene>
    <name evidence="1" type="ORF">L6164_011763</name>
</gene>
<proteinExistence type="predicted"/>
<name>A0ACB9P6Z3_BAUVA</name>
<reference evidence="1 2" key="1">
    <citation type="journal article" date="2022" name="DNA Res.">
        <title>Chromosomal-level genome assembly of the orchid tree Bauhinia variegata (Leguminosae; Cercidoideae) supports the allotetraploid origin hypothesis of Bauhinia.</title>
        <authorList>
            <person name="Zhong Y."/>
            <person name="Chen Y."/>
            <person name="Zheng D."/>
            <person name="Pang J."/>
            <person name="Liu Y."/>
            <person name="Luo S."/>
            <person name="Meng S."/>
            <person name="Qian L."/>
            <person name="Wei D."/>
            <person name="Dai S."/>
            <person name="Zhou R."/>
        </authorList>
    </citation>
    <scope>NUCLEOTIDE SEQUENCE [LARGE SCALE GENOMIC DNA]</scope>
    <source>
        <strain evidence="1">BV-YZ2020</strain>
    </source>
</reference>
<sequence length="535" mass="58530">MEEISPTVAVPFTLGNLIQKESAVATHIEITGLQLMANTAALILSPAMEDCASYSGGSENLADVSPLHQIAVSAREKDKWVGAAPASEMIVKTDRNQILSGTNYQKGKEDEYMIAVDDSCSLSLANNTSNLCGRKSPEIDSPITMGIDDKITLLEPVQNMASVAMDLESEDSIGSDGFHPKAPSILLDVLEKKVCRPSCQDASQLSAGPLWGFSSICGRREEMEDALSAVPQLLQVPSHMLMDDHVNENRKSNLAHFFGVYDGHGGCQVANYCRERLHSALIEEIETAKSSMAAKNEEENLQEHWKKAFSNCFKKVDAEVGGVSAGDDETISDTSEPSREPLAPETVGSTAVVALLSQTHITVANSGDSRAVLYRGKEAIPLSADHKPHREDEWARIEASGGKIIQWNGYRVLGVLAVSRSIGDRYLKPWVIPDPEVKFIRREKNDECLVLASDGLWDVMTNEEACEIARKRILLWHKKYGNDVNVAAQRHDGVDPAAQSAAEYLSNFALQRGSKDNISVIVVDLKAQRKFKRKT</sequence>
<dbReference type="EMBL" id="CM039430">
    <property type="protein sequence ID" value="KAI4344549.1"/>
    <property type="molecule type" value="Genomic_DNA"/>
</dbReference>
<dbReference type="Proteomes" id="UP000828941">
    <property type="component" value="Chromosome 5"/>
</dbReference>
<keyword evidence="2" id="KW-1185">Reference proteome</keyword>
<protein>
    <submittedName>
        <fullName evidence="1">Uncharacterized protein</fullName>
    </submittedName>
</protein>
<comment type="caution">
    <text evidence="1">The sequence shown here is derived from an EMBL/GenBank/DDBJ whole genome shotgun (WGS) entry which is preliminary data.</text>
</comment>
<evidence type="ECO:0000313" key="1">
    <source>
        <dbReference type="EMBL" id="KAI4344549.1"/>
    </source>
</evidence>
<accession>A0ACB9P6Z3</accession>
<organism evidence="1 2">
    <name type="scientific">Bauhinia variegata</name>
    <name type="common">Purple orchid tree</name>
    <name type="synonym">Phanera variegata</name>
    <dbReference type="NCBI Taxonomy" id="167791"/>
    <lineage>
        <taxon>Eukaryota</taxon>
        <taxon>Viridiplantae</taxon>
        <taxon>Streptophyta</taxon>
        <taxon>Embryophyta</taxon>
        <taxon>Tracheophyta</taxon>
        <taxon>Spermatophyta</taxon>
        <taxon>Magnoliopsida</taxon>
        <taxon>eudicotyledons</taxon>
        <taxon>Gunneridae</taxon>
        <taxon>Pentapetalae</taxon>
        <taxon>rosids</taxon>
        <taxon>fabids</taxon>
        <taxon>Fabales</taxon>
        <taxon>Fabaceae</taxon>
        <taxon>Cercidoideae</taxon>
        <taxon>Cercideae</taxon>
        <taxon>Bauhiniinae</taxon>
        <taxon>Bauhinia</taxon>
    </lineage>
</organism>